<dbReference type="InterPro" id="IPR024079">
    <property type="entry name" value="MetalloPept_cat_dom_sf"/>
</dbReference>
<dbReference type="Proteomes" id="UP001303046">
    <property type="component" value="Unassembled WGS sequence"/>
</dbReference>
<dbReference type="Gene3D" id="2.60.120.290">
    <property type="entry name" value="Spermadhesin, CUB domain"/>
    <property type="match status" value="1"/>
</dbReference>
<keyword evidence="15" id="KW-1185">Reference proteome</keyword>
<dbReference type="CDD" id="cd04280">
    <property type="entry name" value="ZnMc_astacin_like"/>
    <property type="match status" value="1"/>
</dbReference>
<feature type="active site" evidence="9">
    <location>
        <position position="215"/>
    </location>
</feature>
<evidence type="ECO:0000256" key="5">
    <source>
        <dbReference type="ARBA" id="ARBA00022833"/>
    </source>
</evidence>
<feature type="coiled-coil region" evidence="11">
    <location>
        <begin position="484"/>
        <end position="514"/>
    </location>
</feature>
<feature type="coiled-coil region" evidence="11">
    <location>
        <begin position="84"/>
        <end position="115"/>
    </location>
</feature>
<evidence type="ECO:0000256" key="4">
    <source>
        <dbReference type="ARBA" id="ARBA00022801"/>
    </source>
</evidence>
<evidence type="ECO:0000256" key="6">
    <source>
        <dbReference type="ARBA" id="ARBA00023049"/>
    </source>
</evidence>
<dbReference type="InterPro" id="IPR035914">
    <property type="entry name" value="Sperma_CUB_dom_sf"/>
</dbReference>
<evidence type="ECO:0000256" key="11">
    <source>
        <dbReference type="SAM" id="Coils"/>
    </source>
</evidence>
<feature type="domain" description="CUB" evidence="12">
    <location>
        <begin position="360"/>
        <end position="440"/>
    </location>
</feature>
<evidence type="ECO:0000256" key="9">
    <source>
        <dbReference type="PROSITE-ProRule" id="PRU01211"/>
    </source>
</evidence>
<reference evidence="14 15" key="1">
    <citation type="submission" date="2023-08" db="EMBL/GenBank/DDBJ databases">
        <title>A Necator americanus chromosomal reference genome.</title>
        <authorList>
            <person name="Ilik V."/>
            <person name="Petrzelkova K.J."/>
            <person name="Pardy F."/>
            <person name="Fuh T."/>
            <person name="Niatou-Singa F.S."/>
            <person name="Gouil Q."/>
            <person name="Baker L."/>
            <person name="Ritchie M.E."/>
            <person name="Jex A.R."/>
            <person name="Gazzola D."/>
            <person name="Li H."/>
            <person name="Toshio Fujiwara R."/>
            <person name="Zhan B."/>
            <person name="Aroian R.V."/>
            <person name="Pafco B."/>
            <person name="Schwarz E.M."/>
        </authorList>
    </citation>
    <scope>NUCLEOTIDE SEQUENCE [LARGE SCALE GENOMIC DNA]</scope>
    <source>
        <strain evidence="14 15">Aroian</strain>
        <tissue evidence="14">Whole animal</tissue>
    </source>
</reference>
<gene>
    <name evidence="14" type="primary">Necator_chrI.g451</name>
    <name evidence="14" type="ORF">RB195_004329</name>
</gene>
<keyword evidence="5 9" id="KW-0862">Zinc</keyword>
<organism evidence="14 15">
    <name type="scientific">Necator americanus</name>
    <name type="common">Human hookworm</name>
    <dbReference type="NCBI Taxonomy" id="51031"/>
    <lineage>
        <taxon>Eukaryota</taxon>
        <taxon>Metazoa</taxon>
        <taxon>Ecdysozoa</taxon>
        <taxon>Nematoda</taxon>
        <taxon>Chromadorea</taxon>
        <taxon>Rhabditida</taxon>
        <taxon>Rhabditina</taxon>
        <taxon>Rhabditomorpha</taxon>
        <taxon>Strongyloidea</taxon>
        <taxon>Ancylostomatidae</taxon>
        <taxon>Bunostominae</taxon>
        <taxon>Necator</taxon>
    </lineage>
</organism>
<keyword evidence="4 9" id="KW-0378">Hydrolase</keyword>
<dbReference type="PROSITE" id="PS51864">
    <property type="entry name" value="ASTACIN"/>
    <property type="match status" value="1"/>
</dbReference>
<keyword evidence="6 9" id="KW-0482">Metalloprotease</keyword>
<dbReference type="SUPFAM" id="SSF49854">
    <property type="entry name" value="Spermadhesin, CUB domain"/>
    <property type="match status" value="1"/>
</dbReference>
<evidence type="ECO:0000256" key="2">
    <source>
        <dbReference type="ARBA" id="ARBA00022670"/>
    </source>
</evidence>
<dbReference type="Gene3D" id="3.40.390.10">
    <property type="entry name" value="Collagenase (Catalytic Domain)"/>
    <property type="match status" value="1"/>
</dbReference>
<feature type="binding site" evidence="9">
    <location>
        <position position="224"/>
    </location>
    <ligand>
        <name>Zn(2+)</name>
        <dbReference type="ChEBI" id="CHEBI:29105"/>
        <note>catalytic</note>
    </ligand>
</feature>
<evidence type="ECO:0000313" key="14">
    <source>
        <dbReference type="EMBL" id="KAK6725948.1"/>
    </source>
</evidence>
<dbReference type="EMBL" id="JAVFWL010000001">
    <property type="protein sequence ID" value="KAK6725948.1"/>
    <property type="molecule type" value="Genomic_DNA"/>
</dbReference>
<comment type="caution">
    <text evidence="14">The sequence shown here is derived from an EMBL/GenBank/DDBJ whole genome shotgun (WGS) entry which is preliminary data.</text>
</comment>
<comment type="cofactor">
    <cofactor evidence="9 10">
        <name>Zn(2+)</name>
        <dbReference type="ChEBI" id="CHEBI:29105"/>
    </cofactor>
    <text evidence="9 10">Binds 1 zinc ion per subunit.</text>
</comment>
<dbReference type="SMART" id="SM00235">
    <property type="entry name" value="ZnMc"/>
    <property type="match status" value="1"/>
</dbReference>
<evidence type="ECO:0000259" key="12">
    <source>
        <dbReference type="PROSITE" id="PS01180"/>
    </source>
</evidence>
<sequence>MMITLLLLLLCVNRAVSEDIAEVLKALHGDIEEVLALSHEEEEELKKEEEKIIAVTEDQVSTSGGNIPEINEMDHTDGMYQGDMKLTSDQIVDVIEDIEEEREEKRGNGTEYRQRRKRQAFRDARYPQTIWENGVYYFFHSSATSKVQSVFKKGAQEWERNTCINFHEDKYRRAKQKIQVFVEDGCWSYVGRIEKPQQELSLGRGCESVGTAAHEIGHALGFWHTQSRHDRDRFITLDLNNIKPDWRDQFTKQTTVTNNNYDLTYDYGSIMHYGYRSASYNKKPTMIPKDTLYAQTLGSPFISFYELLMMNKHYKCLDNCKPETSAICQMDGFPHPRDCKKCICPSGFGGDLCDRRPSGCGQVLNATTNYQTLTDTVGNINVGEREDFSKCNYWIQAPKGSRIEVKLESFTRGLAVDGCSYAGVEIKTHSDLRLTGYRFCAPEDKGVTLVSNYHIVPVITYNRAYASQTVLKYRIDCKKCSLMFKDIRKELEEVKDEIKELQLSEEQRKDLEEREKIIIDVEEDHVTASGDTLASINFNDNVTDELFQGDLKLIGNDNFNYCCFNVA</sequence>
<keyword evidence="3 9" id="KW-0479">Metal-binding</keyword>
<keyword evidence="1" id="KW-0245">EGF-like domain</keyword>
<evidence type="ECO:0000256" key="8">
    <source>
        <dbReference type="PROSITE-ProRule" id="PRU00059"/>
    </source>
</evidence>
<evidence type="ECO:0000256" key="1">
    <source>
        <dbReference type="ARBA" id="ARBA00022536"/>
    </source>
</evidence>
<dbReference type="InterPro" id="IPR001506">
    <property type="entry name" value="Peptidase_M12A"/>
</dbReference>
<dbReference type="PANTHER" id="PTHR10127">
    <property type="entry name" value="DISCOIDIN, CUB, EGF, LAMININ , AND ZINC METALLOPROTEASE DOMAIN CONTAINING"/>
    <property type="match status" value="1"/>
</dbReference>
<evidence type="ECO:0000256" key="7">
    <source>
        <dbReference type="ARBA" id="ARBA00023157"/>
    </source>
</evidence>
<name>A0ABR1BKY4_NECAM</name>
<comment type="caution">
    <text evidence="8">Lacks conserved residue(s) required for the propagation of feature annotation.</text>
</comment>
<dbReference type="PRINTS" id="PR00480">
    <property type="entry name" value="ASTACIN"/>
</dbReference>
<keyword evidence="10" id="KW-0732">Signal</keyword>
<feature type="domain" description="Peptidase M12A" evidence="13">
    <location>
        <begin position="119"/>
        <end position="321"/>
    </location>
</feature>
<feature type="chain" id="PRO_5044987247" description="Metalloendopeptidase" evidence="10">
    <location>
        <begin position="18"/>
        <end position="567"/>
    </location>
</feature>
<dbReference type="InterPro" id="IPR034035">
    <property type="entry name" value="Astacin-like_dom"/>
</dbReference>
<feature type="binding site" evidence="9">
    <location>
        <position position="218"/>
    </location>
    <ligand>
        <name>Zn(2+)</name>
        <dbReference type="ChEBI" id="CHEBI:29105"/>
        <note>catalytic</note>
    </ligand>
</feature>
<dbReference type="SUPFAM" id="SSF55486">
    <property type="entry name" value="Metalloproteases ('zincins'), catalytic domain"/>
    <property type="match status" value="1"/>
</dbReference>
<feature type="binding site" evidence="9">
    <location>
        <position position="214"/>
    </location>
    <ligand>
        <name>Zn(2+)</name>
        <dbReference type="ChEBI" id="CHEBI:29105"/>
        <note>catalytic</note>
    </ligand>
</feature>
<feature type="coiled-coil region" evidence="11">
    <location>
        <begin position="31"/>
        <end position="59"/>
    </location>
</feature>
<keyword evidence="11" id="KW-0175">Coiled coil</keyword>
<dbReference type="PANTHER" id="PTHR10127:SF793">
    <property type="entry name" value="ZINC METALLOPROTEINASE NAS-31"/>
    <property type="match status" value="1"/>
</dbReference>
<dbReference type="PROSITE" id="PS01180">
    <property type="entry name" value="CUB"/>
    <property type="match status" value="1"/>
</dbReference>
<accession>A0ABR1BKY4</accession>
<evidence type="ECO:0000256" key="10">
    <source>
        <dbReference type="RuleBase" id="RU361183"/>
    </source>
</evidence>
<dbReference type="EC" id="3.4.24.-" evidence="10"/>
<dbReference type="InterPro" id="IPR006026">
    <property type="entry name" value="Peptidase_Metallo"/>
</dbReference>
<feature type="signal peptide" evidence="10">
    <location>
        <begin position="1"/>
        <end position="17"/>
    </location>
</feature>
<proteinExistence type="predicted"/>
<evidence type="ECO:0000313" key="15">
    <source>
        <dbReference type="Proteomes" id="UP001303046"/>
    </source>
</evidence>
<dbReference type="InterPro" id="IPR000859">
    <property type="entry name" value="CUB_dom"/>
</dbReference>
<evidence type="ECO:0000259" key="13">
    <source>
        <dbReference type="PROSITE" id="PS51864"/>
    </source>
</evidence>
<evidence type="ECO:0000256" key="3">
    <source>
        <dbReference type="ARBA" id="ARBA00022723"/>
    </source>
</evidence>
<keyword evidence="2 9" id="KW-0645">Protease</keyword>
<keyword evidence="7" id="KW-1015">Disulfide bond</keyword>
<dbReference type="Pfam" id="PF01400">
    <property type="entry name" value="Astacin"/>
    <property type="match status" value="1"/>
</dbReference>
<protein>
    <recommendedName>
        <fullName evidence="10">Metalloendopeptidase</fullName>
        <ecNumber evidence="10">3.4.24.-</ecNumber>
    </recommendedName>
</protein>